<evidence type="ECO:0000256" key="10">
    <source>
        <dbReference type="ARBA" id="ARBA00023319"/>
    </source>
</evidence>
<evidence type="ECO:0000256" key="6">
    <source>
        <dbReference type="ARBA" id="ARBA00022989"/>
    </source>
</evidence>
<keyword evidence="8" id="KW-1015">Disulfide bond</keyword>
<keyword evidence="15" id="KW-1185">Reference proteome</keyword>
<dbReference type="Gene3D" id="2.60.40.10">
    <property type="entry name" value="Immunoglobulins"/>
    <property type="match status" value="1"/>
</dbReference>
<keyword evidence="3" id="KW-0732">Signal</keyword>
<evidence type="ECO:0000259" key="13">
    <source>
        <dbReference type="PROSITE" id="PS50853"/>
    </source>
</evidence>
<keyword evidence="10" id="KW-0393">Immunoglobulin domain</keyword>
<keyword evidence="2" id="KW-0812">Transmembrane</keyword>
<keyword evidence="6" id="KW-1133">Transmembrane helix</keyword>
<dbReference type="InterPro" id="IPR036116">
    <property type="entry name" value="FN3_sf"/>
</dbReference>
<evidence type="ECO:0000256" key="1">
    <source>
        <dbReference type="ARBA" id="ARBA00004479"/>
    </source>
</evidence>
<gene>
    <name evidence="14" type="ORF">SKAU_G00038440</name>
</gene>
<evidence type="ECO:0000313" key="15">
    <source>
        <dbReference type="Proteomes" id="UP001152622"/>
    </source>
</evidence>
<comment type="similarity">
    <text evidence="11">Belongs to the sidekick family.</text>
</comment>
<keyword evidence="9" id="KW-0325">Glycoprotein</keyword>
<evidence type="ECO:0000256" key="9">
    <source>
        <dbReference type="ARBA" id="ARBA00023180"/>
    </source>
</evidence>
<accession>A0A9Q1JDW7</accession>
<dbReference type="SUPFAM" id="SSF49265">
    <property type="entry name" value="Fibronectin type III"/>
    <property type="match status" value="1"/>
</dbReference>
<sequence>MIQWQPPPEAHQNGPLQGYVVRYCLAGLPVGYQFRNITNPDQTNLLLEDLIIWTSYEIEVGGLQRGGAGHLQPQGDREWTLQGVPTIPPWQRGGQRWSTPPPSTWTWSAPSPQFGQWHQPGLQAVGMGTGSG</sequence>
<organism evidence="14 15">
    <name type="scientific">Synaphobranchus kaupii</name>
    <name type="common">Kaup's arrowtooth eel</name>
    <dbReference type="NCBI Taxonomy" id="118154"/>
    <lineage>
        <taxon>Eukaryota</taxon>
        <taxon>Metazoa</taxon>
        <taxon>Chordata</taxon>
        <taxon>Craniata</taxon>
        <taxon>Vertebrata</taxon>
        <taxon>Euteleostomi</taxon>
        <taxon>Actinopterygii</taxon>
        <taxon>Neopterygii</taxon>
        <taxon>Teleostei</taxon>
        <taxon>Anguilliformes</taxon>
        <taxon>Synaphobranchidae</taxon>
        <taxon>Synaphobranchus</taxon>
    </lineage>
</organism>
<evidence type="ECO:0000256" key="5">
    <source>
        <dbReference type="ARBA" id="ARBA00022889"/>
    </source>
</evidence>
<evidence type="ECO:0000256" key="7">
    <source>
        <dbReference type="ARBA" id="ARBA00023136"/>
    </source>
</evidence>
<feature type="region of interest" description="Disordered" evidence="12">
    <location>
        <begin position="86"/>
        <end position="105"/>
    </location>
</feature>
<dbReference type="CDD" id="cd00063">
    <property type="entry name" value="FN3"/>
    <property type="match status" value="1"/>
</dbReference>
<evidence type="ECO:0000256" key="8">
    <source>
        <dbReference type="ARBA" id="ARBA00023157"/>
    </source>
</evidence>
<name>A0A9Q1JDW7_SYNKA</name>
<dbReference type="OrthoDB" id="8962551at2759"/>
<comment type="caution">
    <text evidence="14">The sequence shown here is derived from an EMBL/GenBank/DDBJ whole genome shotgun (WGS) entry which is preliminary data.</text>
</comment>
<evidence type="ECO:0000256" key="4">
    <source>
        <dbReference type="ARBA" id="ARBA00022737"/>
    </source>
</evidence>
<dbReference type="AlphaFoldDB" id="A0A9Q1JDW7"/>
<dbReference type="PROSITE" id="PS50853">
    <property type="entry name" value="FN3"/>
    <property type="match status" value="1"/>
</dbReference>
<comment type="subcellular location">
    <subcellularLocation>
        <location evidence="1">Membrane</location>
        <topology evidence="1">Single-pass type I membrane protein</topology>
    </subcellularLocation>
</comment>
<dbReference type="FunFam" id="2.60.40.10:FF:000158">
    <property type="entry name" value="Sidekick cell adhesion molecule 2"/>
    <property type="match status" value="1"/>
</dbReference>
<dbReference type="InterPro" id="IPR013783">
    <property type="entry name" value="Ig-like_fold"/>
</dbReference>
<protein>
    <recommendedName>
        <fullName evidence="13">Fibronectin type-III domain-containing protein</fullName>
    </recommendedName>
</protein>
<keyword evidence="5" id="KW-0130">Cell adhesion</keyword>
<evidence type="ECO:0000256" key="11">
    <source>
        <dbReference type="ARBA" id="ARBA00061621"/>
    </source>
</evidence>
<evidence type="ECO:0000313" key="14">
    <source>
        <dbReference type="EMBL" id="KAJ8383066.1"/>
    </source>
</evidence>
<dbReference type="Proteomes" id="UP001152622">
    <property type="component" value="Chromosome 1"/>
</dbReference>
<dbReference type="GO" id="GO:0007155">
    <property type="term" value="P:cell adhesion"/>
    <property type="evidence" value="ECO:0007669"/>
    <property type="project" value="UniProtKB-KW"/>
</dbReference>
<dbReference type="InterPro" id="IPR003961">
    <property type="entry name" value="FN3_dom"/>
</dbReference>
<evidence type="ECO:0000256" key="3">
    <source>
        <dbReference type="ARBA" id="ARBA00022729"/>
    </source>
</evidence>
<proteinExistence type="inferred from homology"/>
<evidence type="ECO:0000256" key="12">
    <source>
        <dbReference type="SAM" id="MobiDB-lite"/>
    </source>
</evidence>
<dbReference type="EMBL" id="JAINUF010000001">
    <property type="protein sequence ID" value="KAJ8383066.1"/>
    <property type="molecule type" value="Genomic_DNA"/>
</dbReference>
<feature type="domain" description="Fibronectin type-III" evidence="13">
    <location>
        <begin position="1"/>
        <end position="83"/>
    </location>
</feature>
<keyword evidence="4" id="KW-0677">Repeat</keyword>
<reference evidence="14" key="1">
    <citation type="journal article" date="2023" name="Science">
        <title>Genome structures resolve the early diversification of teleost fishes.</title>
        <authorList>
            <person name="Parey E."/>
            <person name="Louis A."/>
            <person name="Montfort J."/>
            <person name="Bouchez O."/>
            <person name="Roques C."/>
            <person name="Iampietro C."/>
            <person name="Lluch J."/>
            <person name="Castinel A."/>
            <person name="Donnadieu C."/>
            <person name="Desvignes T."/>
            <person name="Floi Bucao C."/>
            <person name="Jouanno E."/>
            <person name="Wen M."/>
            <person name="Mejri S."/>
            <person name="Dirks R."/>
            <person name="Jansen H."/>
            <person name="Henkel C."/>
            <person name="Chen W.J."/>
            <person name="Zahm M."/>
            <person name="Cabau C."/>
            <person name="Klopp C."/>
            <person name="Thompson A.W."/>
            <person name="Robinson-Rechavi M."/>
            <person name="Braasch I."/>
            <person name="Lecointre G."/>
            <person name="Bobe J."/>
            <person name="Postlethwait J.H."/>
            <person name="Berthelot C."/>
            <person name="Roest Crollius H."/>
            <person name="Guiguen Y."/>
        </authorList>
    </citation>
    <scope>NUCLEOTIDE SEQUENCE</scope>
    <source>
        <strain evidence="14">WJC10195</strain>
    </source>
</reference>
<keyword evidence="7" id="KW-0472">Membrane</keyword>
<dbReference type="Pfam" id="PF00041">
    <property type="entry name" value="fn3"/>
    <property type="match status" value="1"/>
</dbReference>
<evidence type="ECO:0000256" key="2">
    <source>
        <dbReference type="ARBA" id="ARBA00022692"/>
    </source>
</evidence>
<dbReference type="GO" id="GO:0016020">
    <property type="term" value="C:membrane"/>
    <property type="evidence" value="ECO:0007669"/>
    <property type="project" value="UniProtKB-SubCell"/>
</dbReference>